<feature type="chain" id="PRO_5045105835" evidence="1">
    <location>
        <begin position="23"/>
        <end position="161"/>
    </location>
</feature>
<dbReference type="Gene3D" id="2.60.40.2040">
    <property type="entry name" value="CFA/I fimbrial subunit E, pilin domain"/>
    <property type="match status" value="1"/>
</dbReference>
<evidence type="ECO:0000256" key="1">
    <source>
        <dbReference type="SAM" id="SignalP"/>
    </source>
</evidence>
<name>A0ABW8R2W2_9PSED</name>
<dbReference type="InterPro" id="IPR007540">
    <property type="entry name" value="Fimbrial_CS1-type"/>
</dbReference>
<dbReference type="Proteomes" id="UP001623008">
    <property type="component" value="Unassembled WGS sequence"/>
</dbReference>
<keyword evidence="1" id="KW-0732">Signal</keyword>
<reference evidence="2 3" key="1">
    <citation type="submission" date="2024-11" db="EMBL/GenBank/DDBJ databases">
        <authorList>
            <person name="Lucas J.A."/>
        </authorList>
    </citation>
    <scope>NUCLEOTIDE SEQUENCE [LARGE SCALE GENOMIC DNA]</scope>
    <source>
        <strain evidence="2 3">Z 7.15</strain>
    </source>
</reference>
<accession>A0ABW8R2W2</accession>
<keyword evidence="3" id="KW-1185">Reference proteome</keyword>
<proteinExistence type="predicted"/>
<sequence>MINARALVAFITVGLLSAPGWAAVERETFEVYVNIPTPQFYVLPVDPQLVQREQPLHYNPVASELSSLRAPFDVKNVGGAIGARLDAEPYLYNGTDRIDLRVTFNGQELSLDHTEVVSTLEANPGQRVQLEIAAIKPEDDYRPGRYFGTVHMVFDAIAPRF</sequence>
<comment type="caution">
    <text evidence="2">The sequence shown here is derived from an EMBL/GenBank/DDBJ whole genome shotgun (WGS) entry which is preliminary data.</text>
</comment>
<protein>
    <submittedName>
        <fullName evidence="2">CS1 type fimbrial major subunit</fullName>
    </submittedName>
</protein>
<feature type="signal peptide" evidence="1">
    <location>
        <begin position="1"/>
        <end position="22"/>
    </location>
</feature>
<dbReference type="Pfam" id="PF04449">
    <property type="entry name" value="Fimbrial_CS1"/>
    <property type="match status" value="1"/>
</dbReference>
<evidence type="ECO:0000313" key="2">
    <source>
        <dbReference type="EMBL" id="MFK9006245.1"/>
    </source>
</evidence>
<evidence type="ECO:0000313" key="3">
    <source>
        <dbReference type="Proteomes" id="UP001623008"/>
    </source>
</evidence>
<gene>
    <name evidence="2" type="ORF">ACJEBJ_19120</name>
</gene>
<organism evidence="2 3">
    <name type="scientific">Pseudomonas pergaminensis</name>
    <dbReference type="NCBI Taxonomy" id="2853159"/>
    <lineage>
        <taxon>Bacteria</taxon>
        <taxon>Pseudomonadati</taxon>
        <taxon>Pseudomonadota</taxon>
        <taxon>Gammaproteobacteria</taxon>
        <taxon>Pseudomonadales</taxon>
        <taxon>Pseudomonadaceae</taxon>
        <taxon>Pseudomonas</taxon>
    </lineage>
</organism>
<dbReference type="EMBL" id="JBJHQF010000032">
    <property type="protein sequence ID" value="MFK9006245.1"/>
    <property type="molecule type" value="Genomic_DNA"/>
</dbReference>
<dbReference type="RefSeq" id="WP_406598607.1">
    <property type="nucleotide sequence ID" value="NZ_JBJHQF010000032.1"/>
</dbReference>